<evidence type="ECO:0000256" key="7">
    <source>
        <dbReference type="SAM" id="Phobius"/>
    </source>
</evidence>
<sequence>MTEKNQTPPVDPSTLPDPEDITEADVGHAPPRPEGKKKRRFGGTHRQIRSAQSLYKFTAWLTGIFLLLLVFQMIVKYGFGRELFAGGTTEDGTEFVLGLYHEQAVVEGVNISLLILIVHGWLYVLYLLGCFRLWSMMRWGGVRLLAMAGGGVVPFLSFIVEKQVNRNVEEELAAHPEGVLRY</sequence>
<dbReference type="EMBL" id="JAVDYJ010000001">
    <property type="protein sequence ID" value="MDR7346546.1"/>
    <property type="molecule type" value="Genomic_DNA"/>
</dbReference>
<dbReference type="Pfam" id="PF12823">
    <property type="entry name" value="DUF3817"/>
    <property type="match status" value="1"/>
</dbReference>
<keyword evidence="3 7" id="KW-0812">Transmembrane</keyword>
<keyword evidence="5 7" id="KW-0472">Membrane</keyword>
<keyword evidence="4 7" id="KW-1133">Transmembrane helix</keyword>
<gene>
    <name evidence="9" type="ORF">J2S62_000803</name>
</gene>
<evidence type="ECO:0000313" key="9">
    <source>
        <dbReference type="EMBL" id="MDR7346546.1"/>
    </source>
</evidence>
<dbReference type="PANTHER" id="PTHR40077:SF2">
    <property type="entry name" value="MEMBRANE PROTEIN"/>
    <property type="match status" value="1"/>
</dbReference>
<evidence type="ECO:0000256" key="1">
    <source>
        <dbReference type="ARBA" id="ARBA00004651"/>
    </source>
</evidence>
<proteinExistence type="predicted"/>
<evidence type="ECO:0000256" key="3">
    <source>
        <dbReference type="ARBA" id="ARBA00022692"/>
    </source>
</evidence>
<dbReference type="Proteomes" id="UP001183794">
    <property type="component" value="Unassembled WGS sequence"/>
</dbReference>
<evidence type="ECO:0000313" key="10">
    <source>
        <dbReference type="Proteomes" id="UP001183794"/>
    </source>
</evidence>
<feature type="region of interest" description="Disordered" evidence="6">
    <location>
        <begin position="1"/>
        <end position="44"/>
    </location>
</feature>
<feature type="domain" description="DUF3817" evidence="8">
    <location>
        <begin position="54"/>
        <end position="166"/>
    </location>
</feature>
<evidence type="ECO:0000256" key="6">
    <source>
        <dbReference type="SAM" id="MobiDB-lite"/>
    </source>
</evidence>
<evidence type="ECO:0000256" key="4">
    <source>
        <dbReference type="ARBA" id="ARBA00022989"/>
    </source>
</evidence>
<keyword evidence="2" id="KW-1003">Cell membrane</keyword>
<protein>
    <submittedName>
        <fullName evidence="9">Integral membrane protein</fullName>
    </submittedName>
</protein>
<reference evidence="9 10" key="1">
    <citation type="submission" date="2023-07" db="EMBL/GenBank/DDBJ databases">
        <title>Sequencing the genomes of 1000 actinobacteria strains.</title>
        <authorList>
            <person name="Klenk H.-P."/>
        </authorList>
    </citation>
    <scope>NUCLEOTIDE SEQUENCE [LARGE SCALE GENOMIC DNA]</scope>
    <source>
        <strain evidence="9 10">DSM 22966</strain>
    </source>
</reference>
<feature type="compositionally biased region" description="Basic residues" evidence="6">
    <location>
        <begin position="35"/>
        <end position="44"/>
    </location>
</feature>
<comment type="subcellular location">
    <subcellularLocation>
        <location evidence="1">Cell membrane</location>
        <topology evidence="1">Multi-pass membrane protein</topology>
    </subcellularLocation>
</comment>
<comment type="caution">
    <text evidence="9">The sequence shown here is derived from an EMBL/GenBank/DDBJ whole genome shotgun (WGS) entry which is preliminary data.</text>
</comment>
<dbReference type="RefSeq" id="WP_310171644.1">
    <property type="nucleotide sequence ID" value="NZ_BAABHE010000002.1"/>
</dbReference>
<dbReference type="InterPro" id="IPR023845">
    <property type="entry name" value="DUF3817_TM"/>
</dbReference>
<organism evidence="9 10">
    <name type="scientific">Enteractinococcus fodinae</name>
    <dbReference type="NCBI Taxonomy" id="684663"/>
    <lineage>
        <taxon>Bacteria</taxon>
        <taxon>Bacillati</taxon>
        <taxon>Actinomycetota</taxon>
        <taxon>Actinomycetes</taxon>
        <taxon>Micrococcales</taxon>
        <taxon>Micrococcaceae</taxon>
    </lineage>
</organism>
<evidence type="ECO:0000256" key="2">
    <source>
        <dbReference type="ARBA" id="ARBA00022475"/>
    </source>
</evidence>
<feature type="transmembrane region" description="Helical" evidence="7">
    <location>
        <begin position="54"/>
        <end position="75"/>
    </location>
</feature>
<dbReference type="NCBIfam" id="TIGR03954">
    <property type="entry name" value="integ_memb_HG"/>
    <property type="match status" value="1"/>
</dbReference>
<name>A0ABU2AZV0_9MICC</name>
<dbReference type="PANTHER" id="PTHR40077">
    <property type="entry name" value="MEMBRANE PROTEIN-RELATED"/>
    <property type="match status" value="1"/>
</dbReference>
<accession>A0ABU2AZV0</accession>
<feature type="transmembrane region" description="Helical" evidence="7">
    <location>
        <begin position="141"/>
        <end position="160"/>
    </location>
</feature>
<keyword evidence="10" id="KW-1185">Reference proteome</keyword>
<evidence type="ECO:0000256" key="5">
    <source>
        <dbReference type="ARBA" id="ARBA00023136"/>
    </source>
</evidence>
<evidence type="ECO:0000259" key="8">
    <source>
        <dbReference type="Pfam" id="PF12823"/>
    </source>
</evidence>
<feature type="transmembrane region" description="Helical" evidence="7">
    <location>
        <begin position="109"/>
        <end position="129"/>
    </location>
</feature>